<proteinExistence type="predicted"/>
<protein>
    <submittedName>
        <fullName evidence="4">Transcriptional regulator</fullName>
    </submittedName>
</protein>
<dbReference type="CDD" id="cd00383">
    <property type="entry name" value="trans_reg_C"/>
    <property type="match status" value="1"/>
</dbReference>
<feature type="domain" description="OmpR/PhoB-type" evidence="3">
    <location>
        <begin position="64"/>
        <end position="162"/>
    </location>
</feature>
<dbReference type="GO" id="GO:0000160">
    <property type="term" value="P:phosphorelay signal transduction system"/>
    <property type="evidence" value="ECO:0007669"/>
    <property type="project" value="InterPro"/>
</dbReference>
<feature type="DNA-binding region" description="OmpR/PhoB-type" evidence="2">
    <location>
        <begin position="64"/>
        <end position="162"/>
    </location>
</feature>
<keyword evidence="1 2" id="KW-0238">DNA-binding</keyword>
<dbReference type="Gene3D" id="1.10.10.10">
    <property type="entry name" value="Winged helix-like DNA-binding domain superfamily/Winged helix DNA-binding domain"/>
    <property type="match status" value="1"/>
</dbReference>
<gene>
    <name evidence="4" type="ORF">DKT69_21590</name>
</gene>
<dbReference type="InterPro" id="IPR001867">
    <property type="entry name" value="OmpR/PhoB-type_DNA-bd"/>
</dbReference>
<dbReference type="AlphaFoldDB" id="A0A317DEK0"/>
<evidence type="ECO:0000259" key="3">
    <source>
        <dbReference type="PROSITE" id="PS51755"/>
    </source>
</evidence>
<dbReference type="GO" id="GO:0006355">
    <property type="term" value="P:regulation of DNA-templated transcription"/>
    <property type="evidence" value="ECO:0007669"/>
    <property type="project" value="InterPro"/>
</dbReference>
<accession>A0A317DEK0</accession>
<dbReference type="GO" id="GO:0003677">
    <property type="term" value="F:DNA binding"/>
    <property type="evidence" value="ECO:0007669"/>
    <property type="project" value="UniProtKB-UniRule"/>
</dbReference>
<dbReference type="InterPro" id="IPR016032">
    <property type="entry name" value="Sig_transdc_resp-reg_C-effctor"/>
</dbReference>
<evidence type="ECO:0000256" key="1">
    <source>
        <dbReference type="ARBA" id="ARBA00023125"/>
    </source>
</evidence>
<dbReference type="Proteomes" id="UP000246050">
    <property type="component" value="Unassembled WGS sequence"/>
</dbReference>
<dbReference type="Pfam" id="PF00486">
    <property type="entry name" value="Trans_reg_C"/>
    <property type="match status" value="1"/>
</dbReference>
<evidence type="ECO:0000256" key="2">
    <source>
        <dbReference type="PROSITE-ProRule" id="PRU01091"/>
    </source>
</evidence>
<evidence type="ECO:0000313" key="5">
    <source>
        <dbReference type="Proteomes" id="UP000246050"/>
    </source>
</evidence>
<sequence length="169" mass="18333">MSSSAGDFDEQPVILCVTASRNKRAQVARLMSGRGVVLMFPDLKAVRAVLFDGTATSATAGPAKGAVALGRLTVDQHLQQVSWAGEVLPLTRLEREVLVALASPPLRVWTYRQLYERIWRADYLNDASAVRATVKRLRAKLRDASATIAVDSVRGVGFSLVGTTSHSRQ</sequence>
<evidence type="ECO:0000313" key="4">
    <source>
        <dbReference type="EMBL" id="PWR13178.1"/>
    </source>
</evidence>
<organism evidence="4 5">
    <name type="scientific">Micromonospora sicca</name>
    <dbReference type="NCBI Taxonomy" id="2202420"/>
    <lineage>
        <taxon>Bacteria</taxon>
        <taxon>Bacillati</taxon>
        <taxon>Actinomycetota</taxon>
        <taxon>Actinomycetes</taxon>
        <taxon>Micromonosporales</taxon>
        <taxon>Micromonosporaceae</taxon>
        <taxon>Micromonospora</taxon>
    </lineage>
</organism>
<dbReference type="InterPro" id="IPR036388">
    <property type="entry name" value="WH-like_DNA-bd_sf"/>
</dbReference>
<dbReference type="SMART" id="SM00862">
    <property type="entry name" value="Trans_reg_C"/>
    <property type="match status" value="1"/>
</dbReference>
<dbReference type="PROSITE" id="PS51755">
    <property type="entry name" value="OMPR_PHOB"/>
    <property type="match status" value="1"/>
</dbReference>
<dbReference type="SUPFAM" id="SSF46894">
    <property type="entry name" value="C-terminal effector domain of the bipartite response regulators"/>
    <property type="match status" value="1"/>
</dbReference>
<name>A0A317DEK0_9ACTN</name>
<reference evidence="4 5" key="1">
    <citation type="submission" date="2018-05" db="EMBL/GenBank/DDBJ databases">
        <title>Micromonosporas from Atacama Desert.</title>
        <authorList>
            <person name="Carro L."/>
            <person name="Golinska P."/>
            <person name="Klenk H.-P."/>
            <person name="Goodfellow M."/>
        </authorList>
    </citation>
    <scope>NUCLEOTIDE SEQUENCE [LARGE SCALE GENOMIC DNA]</scope>
    <source>
        <strain evidence="4 5">4G51</strain>
    </source>
</reference>
<comment type="caution">
    <text evidence="4">The sequence shown here is derived from an EMBL/GenBank/DDBJ whole genome shotgun (WGS) entry which is preliminary data.</text>
</comment>
<dbReference type="EMBL" id="QGKS01000271">
    <property type="protein sequence ID" value="PWR13178.1"/>
    <property type="molecule type" value="Genomic_DNA"/>
</dbReference>